<dbReference type="EMBL" id="JAQFWQ010000036">
    <property type="protein sequence ID" value="MDA2811816.1"/>
    <property type="molecule type" value="Genomic_DNA"/>
</dbReference>
<gene>
    <name evidence="1" type="ORF">O4J56_14330</name>
</gene>
<comment type="caution">
    <text evidence="1">The sequence shown here is derived from an EMBL/GenBank/DDBJ whole genome shotgun (WGS) entry which is preliminary data.</text>
</comment>
<name>A0ABT4U4C9_9ACTN</name>
<proteinExistence type="predicted"/>
<organism evidence="1 2">
    <name type="scientific">Nocardiopsis endophytica</name>
    <dbReference type="NCBI Taxonomy" id="3018445"/>
    <lineage>
        <taxon>Bacteria</taxon>
        <taxon>Bacillati</taxon>
        <taxon>Actinomycetota</taxon>
        <taxon>Actinomycetes</taxon>
        <taxon>Streptosporangiales</taxon>
        <taxon>Nocardiopsidaceae</taxon>
        <taxon>Nocardiopsis</taxon>
    </lineage>
</organism>
<evidence type="ECO:0000313" key="2">
    <source>
        <dbReference type="Proteomes" id="UP001527866"/>
    </source>
</evidence>
<reference evidence="1 2" key="1">
    <citation type="submission" date="2023-01" db="EMBL/GenBank/DDBJ databases">
        <title>Draft genome sequence of Nocardiopsis sp. RSe5-2 isolated from halophytes.</title>
        <authorList>
            <person name="Duangmal K."/>
            <person name="Chantavorakit T."/>
        </authorList>
    </citation>
    <scope>NUCLEOTIDE SEQUENCE [LARGE SCALE GENOMIC DNA]</scope>
    <source>
        <strain evidence="1 2">RSe5-2</strain>
    </source>
</reference>
<evidence type="ECO:0000313" key="1">
    <source>
        <dbReference type="EMBL" id="MDA2811816.1"/>
    </source>
</evidence>
<dbReference type="Proteomes" id="UP001527866">
    <property type="component" value="Unassembled WGS sequence"/>
</dbReference>
<accession>A0ABT4U4C9</accession>
<dbReference type="RefSeq" id="WP_270686268.1">
    <property type="nucleotide sequence ID" value="NZ_JAQFWQ010000036.1"/>
</dbReference>
<keyword evidence="2" id="KW-1185">Reference proteome</keyword>
<protein>
    <submittedName>
        <fullName evidence="1">Uncharacterized protein</fullName>
    </submittedName>
</protein>
<sequence length="118" mass="12994">MTAFSFVTEGDDGGPVVEDRPQPLLGEHGEAAKVGGALVSALLRREDTWPGAWALTSRQEIHPDAFDETGELLAWLAARAGPRHRNPDGSIRLGWIRFYESDRFEPVVVRDGEVAWPS</sequence>